<dbReference type="GO" id="GO:0005975">
    <property type="term" value="P:carbohydrate metabolic process"/>
    <property type="evidence" value="ECO:0007669"/>
    <property type="project" value="InterPro"/>
</dbReference>
<comment type="caution">
    <text evidence="2">The sequence shown here is derived from an EMBL/GenBank/DDBJ whole genome shotgun (WGS) entry which is preliminary data.</text>
</comment>
<dbReference type="SUPFAM" id="SSF51445">
    <property type="entry name" value="(Trans)glycosidases"/>
    <property type="match status" value="1"/>
</dbReference>
<proteinExistence type="predicted"/>
<organism evidence="2 3">
    <name type="scientific">Thiocapsa imhoffii</name>
    <dbReference type="NCBI Taxonomy" id="382777"/>
    <lineage>
        <taxon>Bacteria</taxon>
        <taxon>Pseudomonadati</taxon>
        <taxon>Pseudomonadota</taxon>
        <taxon>Gammaproteobacteria</taxon>
        <taxon>Chromatiales</taxon>
        <taxon>Chromatiaceae</taxon>
        <taxon>Thiocapsa</taxon>
    </lineage>
</organism>
<dbReference type="Gene3D" id="3.90.400.10">
    <property type="entry name" value="Oligo-1,6-glucosidase, Domain 2"/>
    <property type="match status" value="1"/>
</dbReference>
<name>A0A9X0WG21_9GAMM</name>
<reference evidence="2 3" key="1">
    <citation type="journal article" date="2020" name="Microorganisms">
        <title>Osmotic Adaptation and Compatible Solute Biosynthesis of Phototrophic Bacteria as Revealed from Genome Analyses.</title>
        <authorList>
            <person name="Imhoff J.F."/>
            <person name="Rahn T."/>
            <person name="Kunzel S."/>
            <person name="Keller A."/>
            <person name="Neulinger S.C."/>
        </authorList>
    </citation>
    <scope>NUCLEOTIDE SEQUENCE [LARGE SCALE GENOMIC DNA]</scope>
    <source>
        <strain evidence="2 3">DSM 21303</strain>
    </source>
</reference>
<dbReference type="AlphaFoldDB" id="A0A9X0WG21"/>
<dbReference type="Gene3D" id="3.20.20.80">
    <property type="entry name" value="Glycosidases"/>
    <property type="match status" value="1"/>
</dbReference>
<keyword evidence="3" id="KW-1185">Reference proteome</keyword>
<dbReference type="InterPro" id="IPR045857">
    <property type="entry name" value="O16G_dom_2"/>
</dbReference>
<sequence>MHNLLQMTPESRVAFARLRERHAAKLADRFEPRDAEMFWLRAERWFEDARRPFLALYGDRDDATVQADAIFDCVVDGYLARPEPLRLLDLERQLTPDWFERPNLIGYVLYPQRFAGTLNDVQDRLDYLRELHITYLHVMSLLKPRPGENDGGYAIMDYRSIAPELGTLEDLRALTTALRARGIALCADLVLNHTAAEHDWAVRARRGDPDYLDYYYTFTDRELPDAYERSLPEVFPDEAPGNFTFVPDMAGDGRWVWTTFNRYQWDLNYRNPAVFREMLAVMCFLANQGVDVLRLDAAPFLWKRMGTNCQNQPEVQLLIETYRALMRVVAPGVIFKAEAIVPPDELLHYIGVDANAGKRCELAYNNQFMVNLWSGLATRKATLATAAMHMAPRLLLGATAIHYVRCHDDIGWGMSDETLRQIGEDPQAHRHFLNAFYTGRFPGSFARGDYFQFDPVSGDARISGTTASLAGLERAIEIGDPAELDLAVSRILLVYGLILGRAGVPLIYMGDEIGLLNDPSYRDDPEQAHDSRWLHRPRMDWTKAARRHDPGTLEGRLFQGFKRLIEARRAHPHTHNFGLFHPLWSDNVHVLAFARHRQDGHLLVLANFSEHAQSVQGDLPRHAGLTGALTDLLGGDGVTDPSDRIRLPPYGLKWLVGNGRL</sequence>
<dbReference type="InterPro" id="IPR013780">
    <property type="entry name" value="Glyco_hydro_b"/>
</dbReference>
<dbReference type="Pfam" id="PF00128">
    <property type="entry name" value="Alpha-amylase"/>
    <property type="match status" value="1"/>
</dbReference>
<dbReference type="InterPro" id="IPR006047">
    <property type="entry name" value="GH13_cat_dom"/>
</dbReference>
<dbReference type="Pfam" id="PF16657">
    <property type="entry name" value="Malt_amylase_C"/>
    <property type="match status" value="1"/>
</dbReference>
<dbReference type="SUPFAM" id="SSF51011">
    <property type="entry name" value="Glycosyl hydrolase domain"/>
    <property type="match status" value="1"/>
</dbReference>
<evidence type="ECO:0000313" key="3">
    <source>
        <dbReference type="Proteomes" id="UP001138802"/>
    </source>
</evidence>
<dbReference type="Gene3D" id="1.10.1740.10">
    <property type="match status" value="1"/>
</dbReference>
<dbReference type="Proteomes" id="UP001138802">
    <property type="component" value="Unassembled WGS sequence"/>
</dbReference>
<dbReference type="GO" id="GO:0047669">
    <property type="term" value="F:amylosucrase activity"/>
    <property type="evidence" value="ECO:0007669"/>
    <property type="project" value="InterPro"/>
</dbReference>
<feature type="domain" description="Glycosyl hydrolase family 13 catalytic" evidence="1">
    <location>
        <begin position="108"/>
        <end position="568"/>
    </location>
</feature>
<dbReference type="PANTHER" id="PTHR10357:SF213">
    <property type="entry name" value="ALPHA AMYLASE CATALYTIC REGION"/>
    <property type="match status" value="1"/>
</dbReference>
<dbReference type="EMBL" id="NRSD01000003">
    <property type="protein sequence ID" value="MBK1643856.1"/>
    <property type="molecule type" value="Genomic_DNA"/>
</dbReference>
<evidence type="ECO:0000313" key="2">
    <source>
        <dbReference type="EMBL" id="MBK1643856.1"/>
    </source>
</evidence>
<dbReference type="InterPro" id="IPR044077">
    <property type="entry name" value="Amylosucrase"/>
</dbReference>
<protein>
    <submittedName>
        <fullName evidence="2">Alpha-amylase</fullName>
    </submittedName>
</protein>
<dbReference type="PANTHER" id="PTHR10357">
    <property type="entry name" value="ALPHA-AMYLASE FAMILY MEMBER"/>
    <property type="match status" value="1"/>
</dbReference>
<accession>A0A9X0WG21</accession>
<evidence type="ECO:0000259" key="1">
    <source>
        <dbReference type="SMART" id="SM00642"/>
    </source>
</evidence>
<dbReference type="SMART" id="SM00642">
    <property type="entry name" value="Aamy"/>
    <property type="match status" value="1"/>
</dbReference>
<dbReference type="InterPro" id="IPR017853">
    <property type="entry name" value="GH"/>
</dbReference>
<dbReference type="Gene3D" id="2.60.40.1180">
    <property type="entry name" value="Golgi alpha-mannosidase II"/>
    <property type="match status" value="1"/>
</dbReference>
<dbReference type="RefSeq" id="WP_200386667.1">
    <property type="nucleotide sequence ID" value="NZ_NRSD01000003.1"/>
</dbReference>
<dbReference type="InterPro" id="IPR032091">
    <property type="entry name" value="Malt_amylase-like_C"/>
</dbReference>
<dbReference type="CDD" id="cd11324">
    <property type="entry name" value="AmyAc_Amylosucrase"/>
    <property type="match status" value="1"/>
</dbReference>
<gene>
    <name evidence="2" type="ORF">CKO25_04100</name>
</gene>